<dbReference type="Pfam" id="PF00378">
    <property type="entry name" value="ECH_1"/>
    <property type="match status" value="1"/>
</dbReference>
<evidence type="ECO:0000313" key="8">
    <source>
        <dbReference type="Proteomes" id="UP000323258"/>
    </source>
</evidence>
<organism evidence="7 8">
    <name type="scientific">Neoaquamicrobium microcysteis</name>
    <dbReference type="NCBI Taxonomy" id="2682781"/>
    <lineage>
        <taxon>Bacteria</taxon>
        <taxon>Pseudomonadati</taxon>
        <taxon>Pseudomonadota</taxon>
        <taxon>Alphaproteobacteria</taxon>
        <taxon>Hyphomicrobiales</taxon>
        <taxon>Phyllobacteriaceae</taxon>
        <taxon>Neoaquamicrobium</taxon>
    </lineage>
</organism>
<keyword evidence="2" id="KW-0276">Fatty acid metabolism</keyword>
<dbReference type="Proteomes" id="UP000323258">
    <property type="component" value="Unassembled WGS sequence"/>
</dbReference>
<dbReference type="InterPro" id="IPR052377">
    <property type="entry name" value="Mitochondrial_ECH-domain"/>
</dbReference>
<dbReference type="InterPro" id="IPR029045">
    <property type="entry name" value="ClpP/crotonase-like_dom_sf"/>
</dbReference>
<keyword evidence="3" id="KW-0809">Transit peptide</keyword>
<dbReference type="Gene3D" id="1.10.12.10">
    <property type="entry name" value="Lyase 2-enoyl-coa Hydratase, Chain A, domain 2"/>
    <property type="match status" value="1"/>
</dbReference>
<sequence>MAEVVAMRRQEDAGGPVHADLRDGILRLTLANPPANALSLATMTALQEALDAAGDDKAVLVVVIAAQGKLFSGGHDLKEMQGHRADDDRGRAFFEHTFATCSRLMQTIVALPQPVIAAVDGAATAAGCQLVASCDLAIATDRSTFGVNGIDVGLFCSTPAVALSRKIKPKHAMEMLLTGEMIDASSAREFGLINRVVPPEYLNQIVTKYAQAIAAKSPLAIRMGKQAFYAQIEKPLPEAYDIASGVMVENMLARDAAEGIDAFIGKRKPEWTGE</sequence>
<dbReference type="InterPro" id="IPR014748">
    <property type="entry name" value="Enoyl-CoA_hydra_C"/>
</dbReference>
<dbReference type="OrthoDB" id="9795613at2"/>
<proteinExistence type="inferred from homology"/>
<dbReference type="PANTHER" id="PTHR43602:SF1">
    <property type="entry name" value="ENOYL-COA HYDRATASE DOMAIN-CONTAINING PROTEIN 3, MITOCHONDRIAL"/>
    <property type="match status" value="1"/>
</dbReference>
<gene>
    <name evidence="7" type="ORF">FY036_15555</name>
</gene>
<dbReference type="AlphaFoldDB" id="A0A5D4GS47"/>
<reference evidence="7 8" key="2">
    <citation type="submission" date="2019-09" db="EMBL/GenBank/DDBJ databases">
        <title>Mesorhizobium sp. MaA-C15 isolated from Microcystis aeruginosa.</title>
        <authorList>
            <person name="Jeong S.E."/>
            <person name="Jin H.M."/>
            <person name="Jeon C.O."/>
        </authorList>
    </citation>
    <scope>NUCLEOTIDE SEQUENCE [LARGE SCALE GENOMIC DNA]</scope>
    <source>
        <strain evidence="7 8">MaA-C15</strain>
    </source>
</reference>
<dbReference type="CDD" id="cd06558">
    <property type="entry name" value="crotonase-like"/>
    <property type="match status" value="1"/>
</dbReference>
<dbReference type="NCBIfam" id="NF006008">
    <property type="entry name" value="PRK08139.1"/>
    <property type="match status" value="1"/>
</dbReference>
<name>A0A5D4GS47_9HYPH</name>
<dbReference type="PANTHER" id="PTHR43602">
    <property type="match status" value="1"/>
</dbReference>
<dbReference type="RefSeq" id="WP_148915673.1">
    <property type="nucleotide sequence ID" value="NZ_VSZS01000065.1"/>
</dbReference>
<comment type="similarity">
    <text evidence="1">Belongs to the enoyl-CoA hydratase/isomerase family.</text>
</comment>
<keyword evidence="4" id="KW-0443">Lipid metabolism</keyword>
<dbReference type="SUPFAM" id="SSF52096">
    <property type="entry name" value="ClpP/crotonase"/>
    <property type="match status" value="1"/>
</dbReference>
<evidence type="ECO:0000256" key="3">
    <source>
        <dbReference type="ARBA" id="ARBA00022946"/>
    </source>
</evidence>
<dbReference type="InterPro" id="IPR001753">
    <property type="entry name" value="Enoyl-CoA_hydra/iso"/>
</dbReference>
<evidence type="ECO:0000256" key="5">
    <source>
        <dbReference type="ARBA" id="ARBA00037410"/>
    </source>
</evidence>
<keyword evidence="7" id="KW-0456">Lyase</keyword>
<evidence type="ECO:0000256" key="1">
    <source>
        <dbReference type="ARBA" id="ARBA00005254"/>
    </source>
</evidence>
<dbReference type="GO" id="GO:0016836">
    <property type="term" value="F:hydro-lyase activity"/>
    <property type="evidence" value="ECO:0007669"/>
    <property type="project" value="TreeGrafter"/>
</dbReference>
<protein>
    <recommendedName>
        <fullName evidence="6">Enoyl-CoA hydratase domain-containing protein 3, mitochondrial</fullName>
    </recommendedName>
</protein>
<evidence type="ECO:0000313" key="7">
    <source>
        <dbReference type="EMBL" id="TYR30872.1"/>
    </source>
</evidence>
<accession>A0A5D4GS47</accession>
<comment type="function">
    <text evidence="5">May play a role in fatty acid biosynthesis and insulin sensitivity.</text>
</comment>
<evidence type="ECO:0000256" key="2">
    <source>
        <dbReference type="ARBA" id="ARBA00022832"/>
    </source>
</evidence>
<keyword evidence="8" id="KW-1185">Reference proteome</keyword>
<evidence type="ECO:0000256" key="6">
    <source>
        <dbReference type="ARBA" id="ARBA00040545"/>
    </source>
</evidence>
<dbReference type="Gene3D" id="3.90.226.10">
    <property type="entry name" value="2-enoyl-CoA Hydratase, Chain A, domain 1"/>
    <property type="match status" value="1"/>
</dbReference>
<dbReference type="EMBL" id="VSZS01000065">
    <property type="protein sequence ID" value="TYR30872.1"/>
    <property type="molecule type" value="Genomic_DNA"/>
</dbReference>
<dbReference type="GO" id="GO:0006631">
    <property type="term" value="P:fatty acid metabolic process"/>
    <property type="evidence" value="ECO:0007669"/>
    <property type="project" value="UniProtKB-KW"/>
</dbReference>
<comment type="caution">
    <text evidence="7">The sequence shown here is derived from an EMBL/GenBank/DDBJ whole genome shotgun (WGS) entry which is preliminary data.</text>
</comment>
<evidence type="ECO:0000256" key="4">
    <source>
        <dbReference type="ARBA" id="ARBA00023098"/>
    </source>
</evidence>
<reference evidence="7 8" key="1">
    <citation type="submission" date="2019-08" db="EMBL/GenBank/DDBJ databases">
        <authorList>
            <person name="Seo Y.L."/>
        </authorList>
    </citation>
    <scope>NUCLEOTIDE SEQUENCE [LARGE SCALE GENOMIC DNA]</scope>
    <source>
        <strain evidence="7 8">MaA-C15</strain>
    </source>
</reference>